<dbReference type="EMBL" id="MN740995">
    <property type="protein sequence ID" value="QHU22089.1"/>
    <property type="molecule type" value="Genomic_DNA"/>
</dbReference>
<dbReference type="AlphaFoldDB" id="A0A6C0KWW9"/>
<name>A0A6C0KWW9_9ZZZZ</name>
<organism evidence="1">
    <name type="scientific">viral metagenome</name>
    <dbReference type="NCBI Taxonomy" id="1070528"/>
    <lineage>
        <taxon>unclassified sequences</taxon>
        <taxon>metagenomes</taxon>
        <taxon>organismal metagenomes</taxon>
    </lineage>
</organism>
<evidence type="ECO:0000313" key="1">
    <source>
        <dbReference type="EMBL" id="QHU22089.1"/>
    </source>
</evidence>
<accession>A0A6C0KWW9</accession>
<proteinExistence type="predicted"/>
<reference evidence="1" key="1">
    <citation type="journal article" date="2020" name="Nature">
        <title>Giant virus diversity and host interactions through global metagenomics.</title>
        <authorList>
            <person name="Schulz F."/>
            <person name="Roux S."/>
            <person name="Paez-Espino D."/>
            <person name="Jungbluth S."/>
            <person name="Walsh D.A."/>
            <person name="Denef V.J."/>
            <person name="McMahon K.D."/>
            <person name="Konstantinidis K.T."/>
            <person name="Eloe-Fadrosh E.A."/>
            <person name="Kyrpides N.C."/>
            <person name="Woyke T."/>
        </authorList>
    </citation>
    <scope>NUCLEOTIDE SEQUENCE</scope>
    <source>
        <strain evidence="1">GVMAG-S-3300013286-35</strain>
    </source>
</reference>
<protein>
    <submittedName>
        <fullName evidence="1">Uncharacterized protein</fullName>
    </submittedName>
</protein>
<sequence>MFIFFSWYKIDGLLEPNHRRQNKMAQHLFFDEDGNTMWAFSTKVKQEFVFRHPRVLLDYLRFIDSYNETATTSEFYTVPRISPRVARHLLSHSSITNPAPEFADTVWELKQRLKRYVF</sequence>